<gene>
    <name evidence="1" type="ORF">SAMN02927916_0839</name>
</gene>
<organism evidence="1 2">
    <name type="scientific">Flavobacterium anhuiense</name>
    <dbReference type="NCBI Taxonomy" id="459526"/>
    <lineage>
        <taxon>Bacteria</taxon>
        <taxon>Pseudomonadati</taxon>
        <taxon>Bacteroidota</taxon>
        <taxon>Flavobacteriia</taxon>
        <taxon>Flavobacteriales</taxon>
        <taxon>Flavobacteriaceae</taxon>
        <taxon>Flavobacterium</taxon>
    </lineage>
</organism>
<comment type="caution">
    <text evidence="1">The sequence shown here is derived from an EMBL/GenBank/DDBJ whole genome shotgun (WGS) entry which is preliminary data.</text>
</comment>
<evidence type="ECO:0008006" key="3">
    <source>
        <dbReference type="Google" id="ProtNLM"/>
    </source>
</evidence>
<dbReference type="Proteomes" id="UP000199307">
    <property type="component" value="Unassembled WGS sequence"/>
</dbReference>
<keyword evidence="2" id="KW-1185">Reference proteome</keyword>
<evidence type="ECO:0000313" key="1">
    <source>
        <dbReference type="EMBL" id="SCX93968.1"/>
    </source>
</evidence>
<accession>A0ABY0LBM0</accession>
<dbReference type="PROSITE" id="PS51257">
    <property type="entry name" value="PROKAR_LIPOPROTEIN"/>
    <property type="match status" value="1"/>
</dbReference>
<evidence type="ECO:0000313" key="2">
    <source>
        <dbReference type="Proteomes" id="UP000199307"/>
    </source>
</evidence>
<reference evidence="1 2" key="1">
    <citation type="submission" date="2016-10" db="EMBL/GenBank/DDBJ databases">
        <authorList>
            <person name="Varghese N."/>
            <person name="Submissions S."/>
        </authorList>
    </citation>
    <scope>NUCLEOTIDE SEQUENCE [LARGE SCALE GENOMIC DNA]</scope>
    <source>
        <strain evidence="1 2">CGMCC 1.6859</strain>
    </source>
</reference>
<protein>
    <recommendedName>
        <fullName evidence="3">Fibronectin type-III domain-containing protein</fullName>
    </recommendedName>
</protein>
<sequence length="368" mass="40483">MKNFKLLMMSFVVLTFFSCSEETIKQEAEVVSTVKSSTTTQKILAEDCSTPTLIGAADDTYNCFGLAFSLSETGVKKTMDNAEIYAAYIDSGIFKEDYSNKATKVLYWNELAGYNAKDYRAVDHAAIITDSGNTTVYSKQGLTGLYRNCIGYYYLNTAKSYYRTYALNVDLNTPATAPVRGQTFTVSLQHFAAELEIQYIWTYNTANLELVSNNGSSITLKVKDNAVAGSYTVGLSATHQRNVIINNTSFPKTVTSSYNFTLASNTPPSPAASFTGSTYVTKTSMGSWTATVSGGTAPYQLTWWLKRQQDPDSFYLQVGTGSALYLLTKTSIKSIYYNLYLRVIDANGQSFSTQPMVVQSTGVLEEAL</sequence>
<dbReference type="EMBL" id="FMVC01000001">
    <property type="protein sequence ID" value="SCX93968.1"/>
    <property type="molecule type" value="Genomic_DNA"/>
</dbReference>
<name>A0ABY0LBM0_9FLAO</name>
<proteinExistence type="predicted"/>